<dbReference type="Proteomes" id="UP000285860">
    <property type="component" value="Unassembled WGS sequence"/>
</dbReference>
<organism evidence="2 3">
    <name type="scientific">Fusarium oxysporum</name>
    <name type="common">Fusarium vascular wilt</name>
    <dbReference type="NCBI Taxonomy" id="5507"/>
    <lineage>
        <taxon>Eukaryota</taxon>
        <taxon>Fungi</taxon>
        <taxon>Dikarya</taxon>
        <taxon>Ascomycota</taxon>
        <taxon>Pezizomycotina</taxon>
        <taxon>Sordariomycetes</taxon>
        <taxon>Hypocreomycetidae</taxon>
        <taxon>Hypocreales</taxon>
        <taxon>Nectriaceae</taxon>
        <taxon>Fusarium</taxon>
        <taxon>Fusarium oxysporum species complex</taxon>
    </lineage>
</organism>
<comment type="caution">
    <text evidence="2">The sequence shown here is derived from an EMBL/GenBank/DDBJ whole genome shotgun (WGS) entry which is preliminary data.</text>
</comment>
<feature type="region of interest" description="Disordered" evidence="1">
    <location>
        <begin position="32"/>
        <end position="67"/>
    </location>
</feature>
<evidence type="ECO:0000313" key="2">
    <source>
        <dbReference type="EMBL" id="RKK90939.1"/>
    </source>
</evidence>
<protein>
    <submittedName>
        <fullName evidence="2">Uncharacterized protein</fullName>
    </submittedName>
</protein>
<gene>
    <name evidence="2" type="ORF">BFJ68_g16339</name>
</gene>
<proteinExistence type="predicted"/>
<reference evidence="2 3" key="1">
    <citation type="journal article" date="2018" name="Sci. Rep.">
        <title>Characterisation of pathogen-specific regions and novel effector candidates in Fusarium oxysporum f. sp. cepae.</title>
        <authorList>
            <person name="Armitage A.D."/>
            <person name="Taylor A."/>
            <person name="Sobczyk M.K."/>
            <person name="Baxter L."/>
            <person name="Greenfield B.P."/>
            <person name="Bates H.J."/>
            <person name="Wilson F."/>
            <person name="Jackson A.C."/>
            <person name="Ott S."/>
            <person name="Harrison R.J."/>
            <person name="Clarkson J.P."/>
        </authorList>
    </citation>
    <scope>NUCLEOTIDE SEQUENCE [LARGE SCALE GENOMIC DNA]</scope>
    <source>
        <strain evidence="2 3">Fo_A28</strain>
    </source>
</reference>
<evidence type="ECO:0000313" key="3">
    <source>
        <dbReference type="Proteomes" id="UP000285860"/>
    </source>
</evidence>
<accession>A0A420PEJ4</accession>
<evidence type="ECO:0000256" key="1">
    <source>
        <dbReference type="SAM" id="MobiDB-lite"/>
    </source>
</evidence>
<dbReference type="AlphaFoldDB" id="A0A420PEJ4"/>
<name>A0A420PEJ4_FUSOX</name>
<sequence length="94" mass="10832">MVEYAEQGNDLRTHRDVPPYILDMIYEKERLDGERRAKRKAPSSESDRPIKIMNVLPSPHGQTTAEGCTRPDKEQFHLSDSDESAFNATLMWIL</sequence>
<dbReference type="EMBL" id="MRCY01000250">
    <property type="protein sequence ID" value="RKK90939.1"/>
    <property type="molecule type" value="Genomic_DNA"/>
</dbReference>